<dbReference type="InterPro" id="IPR010259">
    <property type="entry name" value="S8pro/Inhibitor_I9"/>
</dbReference>
<organism evidence="3 4">
    <name type="scientific">Trichoderma asperellum</name>
    <name type="common">Filamentous fungus</name>
    <dbReference type="NCBI Taxonomy" id="101201"/>
    <lineage>
        <taxon>Eukaryota</taxon>
        <taxon>Fungi</taxon>
        <taxon>Dikarya</taxon>
        <taxon>Ascomycota</taxon>
        <taxon>Pezizomycotina</taxon>
        <taxon>Sordariomycetes</taxon>
        <taxon>Hypocreomycetidae</taxon>
        <taxon>Hypocreales</taxon>
        <taxon>Hypocreaceae</taxon>
        <taxon>Trichoderma</taxon>
    </lineage>
</organism>
<dbReference type="SUPFAM" id="SSF54897">
    <property type="entry name" value="Protease propeptides/inhibitors"/>
    <property type="match status" value="1"/>
</dbReference>
<dbReference type="FunFam" id="3.30.70.80:FF:000005">
    <property type="entry name" value="Proteinase inhibitor I2B"/>
    <property type="match status" value="1"/>
</dbReference>
<comment type="similarity">
    <text evidence="1">Belongs to the protease inhibitor I9 family.</text>
</comment>
<evidence type="ECO:0000313" key="4">
    <source>
        <dbReference type="Proteomes" id="UP000517252"/>
    </source>
</evidence>
<dbReference type="Gene3D" id="3.30.70.80">
    <property type="entry name" value="Peptidase S8 propeptide/proteinase inhibitor I9"/>
    <property type="match status" value="1"/>
</dbReference>
<dbReference type="PANTHER" id="PTHR28288:SF2">
    <property type="entry name" value="PROTEASE B INHIBITOR 2"/>
    <property type="match status" value="1"/>
</dbReference>
<dbReference type="AlphaFoldDB" id="A0A6V8QMD9"/>
<dbReference type="GO" id="GO:0004866">
    <property type="term" value="F:endopeptidase inhibitor activity"/>
    <property type="evidence" value="ECO:0007669"/>
    <property type="project" value="UniProtKB-ARBA"/>
</dbReference>
<evidence type="ECO:0000313" key="3">
    <source>
        <dbReference type="EMBL" id="GFP53650.1"/>
    </source>
</evidence>
<dbReference type="GO" id="GO:0042144">
    <property type="term" value="P:vacuole fusion, non-autophagic"/>
    <property type="evidence" value="ECO:0007669"/>
    <property type="project" value="TreeGrafter"/>
</dbReference>
<dbReference type="InterPro" id="IPR052471">
    <property type="entry name" value="PBI_I9"/>
</dbReference>
<evidence type="ECO:0000259" key="2">
    <source>
        <dbReference type="Pfam" id="PF05922"/>
    </source>
</evidence>
<gene>
    <name evidence="3" type="ORF">TASIC1_0003002800</name>
</gene>
<feature type="domain" description="Inhibitor I9" evidence="2">
    <location>
        <begin position="4"/>
        <end position="70"/>
    </location>
</feature>
<accession>A0A6V8QMD9</accession>
<dbReference type="Pfam" id="PF05922">
    <property type="entry name" value="Inhibitor_I9"/>
    <property type="match status" value="1"/>
</dbReference>
<comment type="caution">
    <text evidence="3">The sequence shown here is derived from an EMBL/GenBank/DDBJ whole genome shotgun (WGS) entry which is preliminary data.</text>
</comment>
<name>A0A6V8QMD9_TRIAP</name>
<sequence length="71" mass="7548">MPAYIVTLHDDATDEQIAAAKKKATDAGGKITQEYSLIKGFAVSYPEGTVSTLTEDPSVKAVEEDAVMTTQ</sequence>
<protein>
    <recommendedName>
        <fullName evidence="2">Inhibitor I9 domain-containing protein</fullName>
    </recommendedName>
</protein>
<dbReference type="EMBL" id="BLZH01000003">
    <property type="protein sequence ID" value="GFP53650.1"/>
    <property type="molecule type" value="Genomic_DNA"/>
</dbReference>
<dbReference type="Proteomes" id="UP000517252">
    <property type="component" value="Unassembled WGS sequence"/>
</dbReference>
<reference evidence="3 4" key="1">
    <citation type="submission" date="2020-07" db="EMBL/GenBank/DDBJ databases">
        <title>Trichoderma asperellum IC-1 whole genome shotgun sequence.</title>
        <authorList>
            <person name="Kanamasa S."/>
            <person name="Takahashi H."/>
        </authorList>
    </citation>
    <scope>NUCLEOTIDE SEQUENCE [LARGE SCALE GENOMIC DNA]</scope>
    <source>
        <strain evidence="3 4">IC-1</strain>
    </source>
</reference>
<dbReference type="PANTHER" id="PTHR28288">
    <property type="entry name" value="PROTEASE B INHIBITOR 2"/>
    <property type="match status" value="1"/>
</dbReference>
<dbReference type="InterPro" id="IPR037045">
    <property type="entry name" value="S8pro/Inhibitor_I9_sf"/>
</dbReference>
<proteinExistence type="inferred from homology"/>
<dbReference type="OrthoDB" id="5518345at2759"/>
<evidence type="ECO:0000256" key="1">
    <source>
        <dbReference type="ARBA" id="ARBA00038069"/>
    </source>
</evidence>